<protein>
    <submittedName>
        <fullName evidence="3">Uncharacterized protein</fullName>
    </submittedName>
</protein>
<feature type="chain" id="PRO_5043988710" evidence="2">
    <location>
        <begin position="32"/>
        <end position="95"/>
    </location>
</feature>
<reference evidence="3" key="2">
    <citation type="submission" date="2021-12" db="EMBL/GenBank/DDBJ databases">
        <title>Resequencing data analysis of finger millet.</title>
        <authorList>
            <person name="Hatakeyama M."/>
            <person name="Aluri S."/>
            <person name="Balachadran M.T."/>
            <person name="Sivarajan S.R."/>
            <person name="Poveda L."/>
            <person name="Shimizu-Inatsugi R."/>
            <person name="Schlapbach R."/>
            <person name="Sreeman S.M."/>
            <person name="Shimizu K.K."/>
        </authorList>
    </citation>
    <scope>NUCLEOTIDE SEQUENCE</scope>
</reference>
<name>A0AAV5CW45_ELECO</name>
<feature type="region of interest" description="Disordered" evidence="1">
    <location>
        <begin position="41"/>
        <end position="60"/>
    </location>
</feature>
<comment type="caution">
    <text evidence="3">The sequence shown here is derived from an EMBL/GenBank/DDBJ whole genome shotgun (WGS) entry which is preliminary data.</text>
</comment>
<keyword evidence="4" id="KW-1185">Reference proteome</keyword>
<feature type="signal peptide" evidence="2">
    <location>
        <begin position="1"/>
        <end position="31"/>
    </location>
</feature>
<gene>
    <name evidence="3" type="primary">ga19581</name>
    <name evidence="3" type="ORF">PR202_ga19581</name>
</gene>
<keyword evidence="2" id="KW-0732">Signal</keyword>
<dbReference type="PANTHER" id="PTHR36705">
    <property type="entry name" value="CLAVATA3/ESR (CLE)-RELATED PROTEIN 20"/>
    <property type="match status" value="1"/>
</dbReference>
<feature type="compositionally biased region" description="Low complexity" evidence="1">
    <location>
        <begin position="49"/>
        <end position="60"/>
    </location>
</feature>
<sequence>MERYTTSSRLPAMLLAMLLLLASELATLSCGHRTPRAEVAAWSRRHGRAAAATTTTTTTVAARAAPPAAAEDAEAAAVLGESKRLVPQGSNPLHN</sequence>
<dbReference type="Proteomes" id="UP001054889">
    <property type="component" value="Unassembled WGS sequence"/>
</dbReference>
<evidence type="ECO:0000313" key="4">
    <source>
        <dbReference type="Proteomes" id="UP001054889"/>
    </source>
</evidence>
<proteinExistence type="predicted"/>
<dbReference type="EMBL" id="BQKI01000009">
    <property type="protein sequence ID" value="GJN02250.1"/>
    <property type="molecule type" value="Genomic_DNA"/>
</dbReference>
<feature type="region of interest" description="Disordered" evidence="1">
    <location>
        <begin position="72"/>
        <end position="95"/>
    </location>
</feature>
<evidence type="ECO:0000256" key="2">
    <source>
        <dbReference type="SAM" id="SignalP"/>
    </source>
</evidence>
<reference evidence="3" key="1">
    <citation type="journal article" date="2018" name="DNA Res.">
        <title>Multiple hybrid de novo genome assembly of finger millet, an orphan allotetraploid crop.</title>
        <authorList>
            <person name="Hatakeyama M."/>
            <person name="Aluri S."/>
            <person name="Balachadran M.T."/>
            <person name="Sivarajan S.R."/>
            <person name="Patrignani A."/>
            <person name="Gruter S."/>
            <person name="Poveda L."/>
            <person name="Shimizu-Inatsugi R."/>
            <person name="Baeten J."/>
            <person name="Francoijs K.J."/>
            <person name="Nataraja K.N."/>
            <person name="Reddy Y.A.N."/>
            <person name="Phadnis S."/>
            <person name="Ravikumar R.L."/>
            <person name="Schlapbach R."/>
            <person name="Sreeman S.M."/>
            <person name="Shimizu K.K."/>
        </authorList>
    </citation>
    <scope>NUCLEOTIDE SEQUENCE</scope>
</reference>
<accession>A0AAV5CW45</accession>
<dbReference type="AlphaFoldDB" id="A0AAV5CW45"/>
<evidence type="ECO:0000256" key="1">
    <source>
        <dbReference type="SAM" id="MobiDB-lite"/>
    </source>
</evidence>
<evidence type="ECO:0000313" key="3">
    <source>
        <dbReference type="EMBL" id="GJN02250.1"/>
    </source>
</evidence>
<dbReference type="PANTHER" id="PTHR36705:SF3">
    <property type="entry name" value="CLE FAMILY OSCLE403 PROTEIN"/>
    <property type="match status" value="1"/>
</dbReference>
<organism evidence="3 4">
    <name type="scientific">Eleusine coracana subsp. coracana</name>
    <dbReference type="NCBI Taxonomy" id="191504"/>
    <lineage>
        <taxon>Eukaryota</taxon>
        <taxon>Viridiplantae</taxon>
        <taxon>Streptophyta</taxon>
        <taxon>Embryophyta</taxon>
        <taxon>Tracheophyta</taxon>
        <taxon>Spermatophyta</taxon>
        <taxon>Magnoliopsida</taxon>
        <taxon>Liliopsida</taxon>
        <taxon>Poales</taxon>
        <taxon>Poaceae</taxon>
        <taxon>PACMAD clade</taxon>
        <taxon>Chloridoideae</taxon>
        <taxon>Cynodonteae</taxon>
        <taxon>Eleusininae</taxon>
        <taxon>Eleusine</taxon>
    </lineage>
</organism>